<feature type="region of interest" description="Disordered" evidence="1">
    <location>
        <begin position="157"/>
        <end position="186"/>
    </location>
</feature>
<dbReference type="Proteomes" id="UP000095280">
    <property type="component" value="Unplaced"/>
</dbReference>
<feature type="domain" description="C2" evidence="2">
    <location>
        <begin position="3"/>
        <end position="136"/>
    </location>
</feature>
<dbReference type="GO" id="GO:0001786">
    <property type="term" value="F:phosphatidylserine binding"/>
    <property type="evidence" value="ECO:0007669"/>
    <property type="project" value="TreeGrafter"/>
</dbReference>
<organism evidence="3 4">
    <name type="scientific">Macrostomum lignano</name>
    <dbReference type="NCBI Taxonomy" id="282301"/>
    <lineage>
        <taxon>Eukaryota</taxon>
        <taxon>Metazoa</taxon>
        <taxon>Spiralia</taxon>
        <taxon>Lophotrochozoa</taxon>
        <taxon>Platyhelminthes</taxon>
        <taxon>Rhabditophora</taxon>
        <taxon>Macrostomorpha</taxon>
        <taxon>Macrostomida</taxon>
        <taxon>Macrostomidae</taxon>
        <taxon>Macrostomum</taxon>
    </lineage>
</organism>
<dbReference type="WBParaSite" id="maker-uti_cns_0017629-snap-gene-0.2-mRNA-1">
    <property type="protein sequence ID" value="maker-uti_cns_0017629-snap-gene-0.2-mRNA-1"/>
    <property type="gene ID" value="maker-uti_cns_0017629-snap-gene-0.2"/>
</dbReference>
<dbReference type="GO" id="GO:0070382">
    <property type="term" value="C:exocytic vesicle"/>
    <property type="evidence" value="ECO:0007669"/>
    <property type="project" value="TreeGrafter"/>
</dbReference>
<name>A0A1I8IVZ1_9PLAT</name>
<dbReference type="GO" id="GO:0017156">
    <property type="term" value="P:calcium-ion regulated exocytosis"/>
    <property type="evidence" value="ECO:0007669"/>
    <property type="project" value="TreeGrafter"/>
</dbReference>
<dbReference type="SMART" id="SM00239">
    <property type="entry name" value="C2"/>
    <property type="match status" value="1"/>
</dbReference>
<reference evidence="4" key="1">
    <citation type="submission" date="2016-11" db="UniProtKB">
        <authorList>
            <consortium name="WormBaseParasite"/>
        </authorList>
    </citation>
    <scope>IDENTIFICATION</scope>
</reference>
<evidence type="ECO:0000256" key="1">
    <source>
        <dbReference type="SAM" id="MobiDB-lite"/>
    </source>
</evidence>
<dbReference type="PANTHER" id="PTHR10024">
    <property type="entry name" value="SYNAPTOTAGMIN"/>
    <property type="match status" value="1"/>
</dbReference>
<keyword evidence="3" id="KW-1185">Reference proteome</keyword>
<dbReference type="GO" id="GO:0000149">
    <property type="term" value="F:SNARE binding"/>
    <property type="evidence" value="ECO:0007669"/>
    <property type="project" value="TreeGrafter"/>
</dbReference>
<evidence type="ECO:0000313" key="4">
    <source>
        <dbReference type="WBParaSite" id="maker-uti_cns_0017629-snap-gene-0.2-mRNA-1"/>
    </source>
</evidence>
<dbReference type="AlphaFoldDB" id="A0A1I8IVZ1"/>
<evidence type="ECO:0000259" key="2">
    <source>
        <dbReference type="PROSITE" id="PS50004"/>
    </source>
</evidence>
<dbReference type="GO" id="GO:0005886">
    <property type="term" value="C:plasma membrane"/>
    <property type="evidence" value="ECO:0007669"/>
    <property type="project" value="TreeGrafter"/>
</dbReference>
<protein>
    <submittedName>
        <fullName evidence="4">C2 domain-containing protein</fullName>
    </submittedName>
</protein>
<accession>A0A1I8IVZ1</accession>
<dbReference type="InterPro" id="IPR035892">
    <property type="entry name" value="C2_domain_sf"/>
</dbReference>
<dbReference type="GO" id="GO:0030276">
    <property type="term" value="F:clathrin binding"/>
    <property type="evidence" value="ECO:0007669"/>
    <property type="project" value="TreeGrafter"/>
</dbReference>
<dbReference type="GO" id="GO:0005509">
    <property type="term" value="F:calcium ion binding"/>
    <property type="evidence" value="ECO:0007669"/>
    <property type="project" value="TreeGrafter"/>
</dbReference>
<dbReference type="InterPro" id="IPR000008">
    <property type="entry name" value="C2_dom"/>
</dbReference>
<sequence>EHSVGDLQFSMSYLPSAKRLSVSIMKARNLREAHKDRPLGDSSVRAILTTQSGKKQKRKKTSSCKTPSNPTWEEALVFNGVVEEDLKRGSLELIVCHDGVLSSTEISRVYLGPDTGGDEYQHWWNMSVPGRTSGPSDATGRPVLRILGRRLARRLQKYASSSTTHSSTRNDRPTQTVTPRGRERRCRCRRRPVRGFDLRPLQAALNLTVRLCWLLRRAEASGPASSARTVSLQTRLSAKRIGGDWRSTSKPLLGFRWNRLTSQNGIETVLVVEAMTSVSAAPRRLYTSRPVVAEVGVIGADHGELRAWPLVDADVQTNENVTRPLTPSSLSLATNCPISEPNCEFSGTLNVKFPDECPGKRANSRSDL</sequence>
<dbReference type="PROSITE" id="PS50004">
    <property type="entry name" value="C2"/>
    <property type="match status" value="1"/>
</dbReference>
<feature type="region of interest" description="Disordered" evidence="1">
    <location>
        <begin position="33"/>
        <end position="68"/>
    </location>
</feature>
<dbReference type="SUPFAM" id="SSF49562">
    <property type="entry name" value="C2 domain (Calcium/lipid-binding domain, CaLB)"/>
    <property type="match status" value="1"/>
</dbReference>
<dbReference type="PANTHER" id="PTHR10024:SF383">
    <property type="entry name" value="C2 DOMAIN-CONTAINING PROTEIN"/>
    <property type="match status" value="1"/>
</dbReference>
<dbReference type="Pfam" id="PF00168">
    <property type="entry name" value="C2"/>
    <property type="match status" value="1"/>
</dbReference>
<evidence type="ECO:0000313" key="3">
    <source>
        <dbReference type="Proteomes" id="UP000095280"/>
    </source>
</evidence>
<dbReference type="CDD" id="cd00276">
    <property type="entry name" value="C2B_Synaptotagmin"/>
    <property type="match status" value="1"/>
</dbReference>
<feature type="compositionally biased region" description="Polar residues" evidence="1">
    <location>
        <begin position="158"/>
        <end position="167"/>
    </location>
</feature>
<proteinExistence type="predicted"/>
<dbReference type="GO" id="GO:0005544">
    <property type="term" value="F:calcium-dependent phospholipid binding"/>
    <property type="evidence" value="ECO:0007669"/>
    <property type="project" value="TreeGrafter"/>
</dbReference>
<dbReference type="Gene3D" id="2.60.40.150">
    <property type="entry name" value="C2 domain"/>
    <property type="match status" value="1"/>
</dbReference>